<accession>A0AB39UUS9</accession>
<dbReference type="AlphaFoldDB" id="A0AB39UUS9"/>
<keyword evidence="1" id="KW-0175">Coiled coil</keyword>
<proteinExistence type="predicted"/>
<feature type="transmembrane region" description="Helical" evidence="2">
    <location>
        <begin position="20"/>
        <end position="39"/>
    </location>
</feature>
<dbReference type="KEGG" id="tcd:AAIA72_13950"/>
<gene>
    <name evidence="3" type="ORF">AAIA72_13950</name>
</gene>
<dbReference type="Pfam" id="PF20567">
    <property type="entry name" value="DUF6776"/>
    <property type="match status" value="1"/>
</dbReference>
<dbReference type="EMBL" id="CP154858">
    <property type="protein sequence ID" value="XDT71894.1"/>
    <property type="molecule type" value="Genomic_DNA"/>
</dbReference>
<sequence>MSRLKIVEEEPGRQLRSHLYAWLAILITLVASAAAGWRVGAGQLEQVRQEAAEMREQLGALQSERATLMTEVARLERLHEVDQVALDELRQSLEALESERRQMQQDIAFYKGIMAPSDGKTGLAIQKFELRKGESPRHWRYKFVLTQLGNNGKRISGQVTLSVVGEQNGETRILSLRDLAGAEKLGMPFRFRYFQEFTGELTLPEAFEPGQIQIVAQGRGKRATKIEKAYDWPKEH</sequence>
<keyword evidence="2" id="KW-1133">Transmembrane helix</keyword>
<dbReference type="RefSeq" id="WP_369600917.1">
    <property type="nucleotide sequence ID" value="NZ_CP154858.1"/>
</dbReference>
<reference evidence="3" key="1">
    <citation type="submission" date="2024-05" db="EMBL/GenBank/DDBJ databases">
        <title>Genome sequencing of novel strain.</title>
        <authorList>
            <person name="Ganbat D."/>
            <person name="Ganbat S."/>
            <person name="Lee S.-J."/>
        </authorList>
    </citation>
    <scope>NUCLEOTIDE SEQUENCE</scope>
    <source>
        <strain evidence="3">SMD15-11</strain>
    </source>
</reference>
<keyword evidence="2" id="KW-0472">Membrane</keyword>
<evidence type="ECO:0000256" key="1">
    <source>
        <dbReference type="SAM" id="Coils"/>
    </source>
</evidence>
<protein>
    <submittedName>
        <fullName evidence="3">DUF6776 family protein</fullName>
    </submittedName>
</protein>
<dbReference type="InterPro" id="IPR046703">
    <property type="entry name" value="DUF6776"/>
</dbReference>
<evidence type="ECO:0000313" key="3">
    <source>
        <dbReference type="EMBL" id="XDT71894.1"/>
    </source>
</evidence>
<keyword evidence="2" id="KW-0812">Transmembrane</keyword>
<name>A0AB39UUS9_9GAMM</name>
<organism evidence="3">
    <name type="scientific">Thermohahella caldifontis</name>
    <dbReference type="NCBI Taxonomy" id="3142973"/>
    <lineage>
        <taxon>Bacteria</taxon>
        <taxon>Pseudomonadati</taxon>
        <taxon>Pseudomonadota</taxon>
        <taxon>Gammaproteobacteria</taxon>
        <taxon>Oceanospirillales</taxon>
        <taxon>Hahellaceae</taxon>
        <taxon>Thermohahella</taxon>
    </lineage>
</organism>
<evidence type="ECO:0000256" key="2">
    <source>
        <dbReference type="SAM" id="Phobius"/>
    </source>
</evidence>
<feature type="coiled-coil region" evidence="1">
    <location>
        <begin position="44"/>
        <end position="113"/>
    </location>
</feature>